<keyword evidence="3" id="KW-0813">Transport</keyword>
<dbReference type="Gene3D" id="1.20.190.50">
    <property type="match status" value="1"/>
</dbReference>
<evidence type="ECO:0000256" key="5">
    <source>
        <dbReference type="ARBA" id="ARBA00022927"/>
    </source>
</evidence>
<dbReference type="Pfam" id="PF00627">
    <property type="entry name" value="UBA"/>
    <property type="match status" value="1"/>
</dbReference>
<dbReference type="PANTHER" id="PTHR13003:SF2">
    <property type="entry name" value="NUCLEAR PORE COMPLEX PROTEIN NUP107"/>
    <property type="match status" value="1"/>
</dbReference>
<keyword evidence="4" id="KW-0509">mRNA transport</keyword>
<dbReference type="EMBL" id="APAU02000009">
    <property type="protein sequence ID" value="EUB63043.1"/>
    <property type="molecule type" value="Genomic_DNA"/>
</dbReference>
<accession>W6UP72</accession>
<dbReference type="Pfam" id="PF08585">
    <property type="entry name" value="RMI1_N_C"/>
    <property type="match status" value="1"/>
</dbReference>
<evidence type="ECO:0000256" key="1">
    <source>
        <dbReference type="ARBA" id="ARBA00004567"/>
    </source>
</evidence>
<feature type="compositionally biased region" description="Basic residues" evidence="9">
    <location>
        <begin position="1881"/>
        <end position="1890"/>
    </location>
</feature>
<dbReference type="InterPro" id="IPR042470">
    <property type="entry name" value="RMI1_N_C_sf"/>
</dbReference>
<feature type="region of interest" description="Disordered" evidence="9">
    <location>
        <begin position="1833"/>
        <end position="1890"/>
    </location>
</feature>
<comment type="subcellular location">
    <subcellularLocation>
        <location evidence="1">Nucleus</location>
        <location evidence="1">Nuclear pore complex</location>
    </subcellularLocation>
</comment>
<feature type="compositionally biased region" description="Basic and acidic residues" evidence="9">
    <location>
        <begin position="1840"/>
        <end position="1859"/>
    </location>
</feature>
<evidence type="ECO:0000256" key="7">
    <source>
        <dbReference type="ARBA" id="ARBA00023132"/>
    </source>
</evidence>
<dbReference type="SUPFAM" id="SSF46934">
    <property type="entry name" value="UBA-like"/>
    <property type="match status" value="1"/>
</dbReference>
<keyword evidence="8" id="KW-0539">Nucleus</keyword>
<feature type="region of interest" description="Disordered" evidence="9">
    <location>
        <begin position="1673"/>
        <end position="1703"/>
    </location>
</feature>
<dbReference type="STRING" id="6210.W6UP72"/>
<dbReference type="KEGG" id="egl:EGR_02137"/>
<keyword evidence="6" id="KW-0811">Translocation</keyword>
<dbReference type="PROSITE" id="PS50030">
    <property type="entry name" value="UBA"/>
    <property type="match status" value="1"/>
</dbReference>
<evidence type="ECO:0000256" key="4">
    <source>
        <dbReference type="ARBA" id="ARBA00022816"/>
    </source>
</evidence>
<reference evidence="11 12" key="1">
    <citation type="journal article" date="2013" name="Nat. Genet.">
        <title>The genome of the hydatid tapeworm Echinococcus granulosus.</title>
        <authorList>
            <person name="Zheng H."/>
            <person name="Zhang W."/>
            <person name="Zhang L."/>
            <person name="Zhang Z."/>
            <person name="Li J."/>
            <person name="Lu G."/>
            <person name="Zhu Y."/>
            <person name="Wang Y."/>
            <person name="Huang Y."/>
            <person name="Liu J."/>
            <person name="Kang H."/>
            <person name="Chen J."/>
            <person name="Wang L."/>
            <person name="Chen A."/>
            <person name="Yu S."/>
            <person name="Gao Z."/>
            <person name="Jin L."/>
            <person name="Gu W."/>
            <person name="Wang Z."/>
            <person name="Zhao L."/>
            <person name="Shi B."/>
            <person name="Wen H."/>
            <person name="Lin R."/>
            <person name="Jones M.K."/>
            <person name="Brejova B."/>
            <person name="Vinar T."/>
            <person name="Zhao G."/>
            <person name="McManus D.P."/>
            <person name="Chen Z."/>
            <person name="Zhou Y."/>
            <person name="Wang S."/>
        </authorList>
    </citation>
    <scope>NUCLEOTIDE SEQUENCE [LARGE SCALE GENOMIC DNA]</scope>
</reference>
<protein>
    <submittedName>
        <fullName evidence="11">Nuclear pore complex protein Nup107</fullName>
    </submittedName>
</protein>
<dbReference type="RefSeq" id="XP_024354239.1">
    <property type="nucleotide sequence ID" value="XM_024491386.1"/>
</dbReference>
<proteinExistence type="inferred from homology"/>
<dbReference type="InterPro" id="IPR009060">
    <property type="entry name" value="UBA-like_sf"/>
</dbReference>
<dbReference type="Gene3D" id="1.10.3450.20">
    <property type="match status" value="1"/>
</dbReference>
<dbReference type="GO" id="GO:0000973">
    <property type="term" value="P:post-transcriptional tethering of RNA polymerase II gene DNA at nuclear periphery"/>
    <property type="evidence" value="ECO:0007669"/>
    <property type="project" value="TreeGrafter"/>
</dbReference>
<dbReference type="Proteomes" id="UP000019149">
    <property type="component" value="Unassembled WGS sequence"/>
</dbReference>
<comment type="caution">
    <text evidence="11">The sequence shown here is derived from an EMBL/GenBank/DDBJ whole genome shotgun (WGS) entry which is preliminary data.</text>
</comment>
<evidence type="ECO:0000256" key="2">
    <source>
        <dbReference type="ARBA" id="ARBA00009510"/>
    </source>
</evidence>
<comment type="similarity">
    <text evidence="2">Belongs to the nucleoporin Nup84/Nup107 family.</text>
</comment>
<evidence type="ECO:0000256" key="8">
    <source>
        <dbReference type="ARBA" id="ARBA00023242"/>
    </source>
</evidence>
<gene>
    <name evidence="11" type="ORF">EGR_02137</name>
</gene>
<dbReference type="OrthoDB" id="3098at2759"/>
<feature type="compositionally biased region" description="Basic and acidic residues" evidence="9">
    <location>
        <begin position="1685"/>
        <end position="1703"/>
    </location>
</feature>
<dbReference type="GO" id="GO:0006606">
    <property type="term" value="P:protein import into nucleus"/>
    <property type="evidence" value="ECO:0007669"/>
    <property type="project" value="TreeGrafter"/>
</dbReference>
<evidence type="ECO:0000259" key="10">
    <source>
        <dbReference type="PROSITE" id="PS50030"/>
    </source>
</evidence>
<dbReference type="GO" id="GO:0017056">
    <property type="term" value="F:structural constituent of nuclear pore"/>
    <property type="evidence" value="ECO:0007669"/>
    <property type="project" value="InterPro"/>
</dbReference>
<dbReference type="GO" id="GO:0031080">
    <property type="term" value="C:nuclear pore outer ring"/>
    <property type="evidence" value="ECO:0007669"/>
    <property type="project" value="TreeGrafter"/>
</dbReference>
<keyword evidence="5" id="KW-0653">Protein transport</keyword>
<dbReference type="Gene3D" id="2.40.50.770">
    <property type="entry name" value="RecQ-mediated genome instability protein Rmi1, C-terminal domain"/>
    <property type="match status" value="1"/>
</dbReference>
<evidence type="ECO:0000313" key="12">
    <source>
        <dbReference type="Proteomes" id="UP000019149"/>
    </source>
</evidence>
<dbReference type="PANTHER" id="PTHR13003">
    <property type="entry name" value="NUP107-RELATED"/>
    <property type="match status" value="1"/>
</dbReference>
<dbReference type="SMART" id="SM00165">
    <property type="entry name" value="UBA"/>
    <property type="match status" value="1"/>
</dbReference>
<sequence length="1890" mass="210761">MSSGLGSANLRVEVFMERLICLENTLQCVKCHLPSFYEHISAMPVKRALQKVVECIPPNALTVSRRNNDPAGAASEEQAKIDFLMEKFSHNEESANDAALMRRPMRYTTLQNYAQSDAIKVGKVLLKTSKSPDLSECNQDHANNRTIQAQILNSGRTLQKSLQLLTALEEAARCFEETPNTPVLKEEIVSMVRHLKISVTNLLRGITQLNSYRQIARILAKLRQRGTMKALLTRIEEEKGKKKVWSEMFSIDHTSVKEDFATSRHSIIEGNLYDDSEACVGSLVNRSYFPLEMSTKKDTFEVYSEFNSAWKQLEEEPLALAEKYSLLTSEYLAALPSLGRRSALSFKNDYESCLVDAVDLERSTWRLIHALYSDRLCHTDSLLNKDLPKLHYHSEKDIVNTLYDTDDDLRETQVIVDWLEGKVREEIVKVAEKYECLFNETTVWESTHHLLETLSANELKSKHLVTHLFPDTALIGGGGLAQKDISAENRYLHYLFLCVRGGDLQRAQRLCLQRGDITRAVAMEGWRPFHTSCLSKDSVQPKHDAVEGNATRVLSKCVAWWNSENVGFGFFTYFYDSKHSHLILFIQPALNPYERAMFAAQSGNLSMLLRAMTSGSWEDLLWAHCRALVESRVDATLRMKIDCGPRADTLSVLGRPQKGLEVEDVGLQLPNSAWLPGSWTLSEAFSKAETVLGWCPISYLFQTVEGDSGFVAPALRPSEISAFLHPNETNDIKASSGSSSPSSRHTLLKAMFYAICRGVALREYSELLTAVALVAPLFIPASIREILASGITNVKWPDQLTLDELDCQVLRFLSHFVLCLRHLETGLPDEPCNAVLETYVITLIVERRFSLVASYIAQLSSPVRQTRWYASFLSSLKRPEECRQCLEYAEVAGLNVQSITRAVIRIVRRRFDEREGLVKGVSNTSIPLPTPNGITDLVGGDVVAYLTQVDKARIAALDWLTHDQAQRGELLVLTNSLIRLFIAMRKLRAARALLDRLPLALLDQLKLKLLQAEEDFGVEVVQAAVPPWLANTVREHEALILYLHAREAFDQWYVRINSEKPTPPAVNSAGVFGSLAERVAAEEAEKNFKAHLECWNHEVELSTSSLVRQLESLLTYESPGWLVDAAVLHSNATTSEFDVTGMFSSAAVVMEQDEEGGTEELGIAGLGDSPHSRKLQMIILRETCLREVVFMLIKVFKLTGRHAECVRLADLVANSQFGIFKLFNECQMQTLLEQLQESMLHLQETCGDALGYTPLARLLFLQCEPERIISYRIFQTDMKEYGVGWIESKRGKDSLDADGRVLQIARVRNIAISEAEEDIQTGLGNTGSGPRLLRLTLTDGKSNISALDVDNSPKLSIETPPGTKIRLSGRVQIRIGFLILRRNNFEVLQGSVSLLCREWLLTRDAKGARRSHRTGPDAPPPFVAFDTPEASAMVDSHNEFLDNLWNRDRRPKDTFDSLKLAMNATSRIDAASTGDESDFQQKRREIVADAQNSLSISTTALVQHKFKIGGSNIMHAGILPNRYIADVRLLVTFSWLIYSIILATDGIDNLFSLLLAFAYSLSLTPCYSVPAGSGDGGIAINCSGHLVCTPNIEVTESSSKDLYIPQFHSLSSALLFNRLDLFQQAQIDMAVERDLNLAQLVSMGYQPHEANTALEESKNNLDGAINRLMVRQPDRHPSFPYGARSDVERGRGHGRRGAERSRKFNLDIEEDPRFDSVAAAGRAGLRGRPLSGPVPLSEFMDQALPQRPGPSKPLITTSSAPTRLRLAPGTVLQARVMSGDYEAARLVGLLPSKVAGERVALVAYLESEEQEEVPVSMLRTLDNTEVTEDILPVAPSSTPRHTETLHGSGDIRGRSEGRRGAFLTRFRGGGRGCSGISQHNSRSRGSYRRG</sequence>
<dbReference type="InterPro" id="IPR013894">
    <property type="entry name" value="RMI1_OB"/>
</dbReference>
<evidence type="ECO:0000256" key="6">
    <source>
        <dbReference type="ARBA" id="ARBA00023010"/>
    </source>
</evidence>
<evidence type="ECO:0000256" key="9">
    <source>
        <dbReference type="SAM" id="MobiDB-lite"/>
    </source>
</evidence>
<dbReference type="InterPro" id="IPR015940">
    <property type="entry name" value="UBA"/>
</dbReference>
<keyword evidence="12" id="KW-1185">Reference proteome</keyword>
<dbReference type="OMA" id="QCEPERI"/>
<organism evidence="11 12">
    <name type="scientific">Echinococcus granulosus</name>
    <name type="common">Hydatid tapeworm</name>
    <dbReference type="NCBI Taxonomy" id="6210"/>
    <lineage>
        <taxon>Eukaryota</taxon>
        <taxon>Metazoa</taxon>
        <taxon>Spiralia</taxon>
        <taxon>Lophotrochozoa</taxon>
        <taxon>Platyhelminthes</taxon>
        <taxon>Cestoda</taxon>
        <taxon>Eucestoda</taxon>
        <taxon>Cyclophyllidea</taxon>
        <taxon>Taeniidae</taxon>
        <taxon>Echinococcus</taxon>
        <taxon>Echinococcus granulosus group</taxon>
    </lineage>
</organism>
<evidence type="ECO:0000313" key="11">
    <source>
        <dbReference type="EMBL" id="EUB63043.1"/>
    </source>
</evidence>
<keyword evidence="7" id="KW-0906">Nuclear pore complex</keyword>
<dbReference type="Pfam" id="PF04121">
    <property type="entry name" value="Nup84_Nup100"/>
    <property type="match status" value="2"/>
</dbReference>
<name>W6UP72_ECHGR</name>
<dbReference type="CTD" id="36337852"/>
<dbReference type="InterPro" id="IPR007252">
    <property type="entry name" value="Nup84/Nup107"/>
</dbReference>
<dbReference type="Gene3D" id="1.10.8.10">
    <property type="entry name" value="DNA helicase RuvA subunit, C-terminal domain"/>
    <property type="match status" value="1"/>
</dbReference>
<dbReference type="GO" id="GO:0006406">
    <property type="term" value="P:mRNA export from nucleus"/>
    <property type="evidence" value="ECO:0007669"/>
    <property type="project" value="TreeGrafter"/>
</dbReference>
<dbReference type="GeneID" id="36337852"/>
<feature type="domain" description="UBA" evidence="10">
    <location>
        <begin position="1630"/>
        <end position="1671"/>
    </location>
</feature>
<evidence type="ECO:0000256" key="3">
    <source>
        <dbReference type="ARBA" id="ARBA00022448"/>
    </source>
</evidence>